<evidence type="ECO:0000313" key="2">
    <source>
        <dbReference type="EMBL" id="GGO01507.1"/>
    </source>
</evidence>
<accession>A0A830GQ01</accession>
<dbReference type="GO" id="GO:0006094">
    <property type="term" value="P:gluconeogenesis"/>
    <property type="evidence" value="ECO:0007669"/>
    <property type="project" value="UniProtKB-UniPathway"/>
</dbReference>
<dbReference type="Proteomes" id="UP000605784">
    <property type="component" value="Unassembled WGS sequence"/>
</dbReference>
<feature type="compositionally biased region" description="Low complexity" evidence="1">
    <location>
        <begin position="74"/>
        <end position="84"/>
    </location>
</feature>
<gene>
    <name evidence="2" type="ORF">GCM10009030_35250</name>
</gene>
<reference evidence="2" key="1">
    <citation type="journal article" date="2014" name="Int. J. Syst. Evol. Microbiol.">
        <title>Complete genome sequence of Corynebacterium casei LMG S-19264T (=DSM 44701T), isolated from a smear-ripened cheese.</title>
        <authorList>
            <consortium name="US DOE Joint Genome Institute (JGI-PGF)"/>
            <person name="Walter F."/>
            <person name="Albersmeier A."/>
            <person name="Kalinowski J."/>
            <person name="Ruckert C."/>
        </authorList>
    </citation>
    <scope>NUCLEOTIDE SEQUENCE</scope>
    <source>
        <strain evidence="2">JCM 17820</strain>
    </source>
</reference>
<dbReference type="InterPro" id="IPR002803">
    <property type="entry name" value="FBPase_V"/>
</dbReference>
<dbReference type="Pfam" id="PF01950">
    <property type="entry name" value="FBPase_3"/>
    <property type="match status" value="1"/>
</dbReference>
<organism evidence="2 3">
    <name type="scientific">Haloarcula pellucida</name>
    <dbReference type="NCBI Taxonomy" id="1427151"/>
    <lineage>
        <taxon>Archaea</taxon>
        <taxon>Methanobacteriati</taxon>
        <taxon>Methanobacteriota</taxon>
        <taxon>Stenosarchaea group</taxon>
        <taxon>Halobacteria</taxon>
        <taxon>Halobacteriales</taxon>
        <taxon>Haloarculaceae</taxon>
        <taxon>Haloarcula</taxon>
    </lineage>
</organism>
<dbReference type="InterPro" id="IPR036076">
    <property type="entry name" value="FBPase_V_sf"/>
</dbReference>
<reference evidence="2" key="2">
    <citation type="submission" date="2020-09" db="EMBL/GenBank/DDBJ databases">
        <authorList>
            <person name="Sun Q."/>
            <person name="Ohkuma M."/>
        </authorList>
    </citation>
    <scope>NUCLEOTIDE SEQUENCE</scope>
    <source>
        <strain evidence="2">JCM 17820</strain>
    </source>
</reference>
<name>A0A830GQ01_9EURY</name>
<sequence length="104" mass="10960">MRTVSVIKADVGSNAGHWRPTAELVAAVEDVLADEGAFLDDYFVFTVGDRRLRRGGPGLREPPHPVAGPPHPSPSSLASSRRAATNVVASGTPRAYIAMRVNAA</sequence>
<dbReference type="SUPFAM" id="SSF111249">
    <property type="entry name" value="Sulfolobus fructose-1,6-bisphosphatase-like"/>
    <property type="match status" value="1"/>
</dbReference>
<dbReference type="RefSeq" id="WP_189001247.1">
    <property type="nucleotide sequence ID" value="NZ_BMOU01000006.1"/>
</dbReference>
<protein>
    <recommendedName>
        <fullName evidence="4">Fructose-1,6-bisphosphate aldolase/phosphatase</fullName>
    </recommendedName>
</protein>
<comment type="caution">
    <text evidence="2">The sequence shown here is derived from an EMBL/GenBank/DDBJ whole genome shotgun (WGS) entry which is preliminary data.</text>
</comment>
<dbReference type="EMBL" id="BMOU01000006">
    <property type="protein sequence ID" value="GGO01507.1"/>
    <property type="molecule type" value="Genomic_DNA"/>
</dbReference>
<dbReference type="AlphaFoldDB" id="A0A830GQ01"/>
<evidence type="ECO:0000256" key="1">
    <source>
        <dbReference type="SAM" id="MobiDB-lite"/>
    </source>
</evidence>
<evidence type="ECO:0008006" key="4">
    <source>
        <dbReference type="Google" id="ProtNLM"/>
    </source>
</evidence>
<feature type="region of interest" description="Disordered" evidence="1">
    <location>
        <begin position="53"/>
        <end position="84"/>
    </location>
</feature>
<feature type="compositionally biased region" description="Pro residues" evidence="1">
    <location>
        <begin position="64"/>
        <end position="73"/>
    </location>
</feature>
<proteinExistence type="predicted"/>
<evidence type="ECO:0000313" key="3">
    <source>
        <dbReference type="Proteomes" id="UP000605784"/>
    </source>
</evidence>
<keyword evidence="3" id="KW-1185">Reference proteome</keyword>
<dbReference type="UniPathway" id="UPA00138"/>